<dbReference type="PROSITE" id="PS50234">
    <property type="entry name" value="VWFA"/>
    <property type="match status" value="2"/>
</dbReference>
<protein>
    <submittedName>
        <fullName evidence="3 5">von Willebrand factor, type A domain-containing protein</fullName>
    </submittedName>
</protein>
<dbReference type="InterPro" id="IPR036465">
    <property type="entry name" value="vWFA_dom_sf"/>
</dbReference>
<keyword evidence="4" id="KW-1185">Reference proteome</keyword>
<evidence type="ECO:0000313" key="4">
    <source>
        <dbReference type="Proteomes" id="UP000035682"/>
    </source>
</evidence>
<dbReference type="WormBase" id="SRAE_0000046500">
    <property type="protein sequence ID" value="SRP08462"/>
    <property type="gene ID" value="WBGene00256209"/>
</dbReference>
<name>A0A090L1J0_STRRB</name>
<dbReference type="Proteomes" id="UP000035682">
    <property type="component" value="Unplaced"/>
</dbReference>
<sequence length="1518" mass="174304">MNRQFLWTYFIGVPILALSSFFILFLLLKDNKNNIYNVTKLPLNNSTKTTKIYSTTKYFNTPLITKFSNQSKTTVKISKISSTKNYNTIAKSTTTITPCLSGRVIKKCENELILSLDSSSDILTPQLFQNQINAIKNNVINYWYNFTKISLTWYNELAYTSSTFGTIETEDEFKYFLTLIHQNKGSNLSSLIKQLNKINVDNFKNISTIVFVSKIEESDILNVLNDALILKNKGSLSFIVLENIPNISFLKLLNPNEILTWNFSLDTASKLSKFINSIRKCKDFCKNYISTYTSNLITKIFSTTKPIITSTNISKISTSNIKTSTKIKSTSTLNLITSTTRWRISPTNNITFTTTSSLVTTTQFQCPFGKPIQICDGNIVMVIDSTNDTLTPNLFERQLEVIKNNIEPLWNDYSKIALGWYNKFPTIDFSYGTINNKEEFDKILYSIQQYRGSSLSKLLSSINNLPEQKKKITIFVFISEISNNELMKSIPYVSLLKKKGNVNFIILGNVVPIHILETLKPTAVYSWDFTCTNAIQIVKFVNASMSCTTECSNESLSYLKNVVKNDSSYLNLKKNKNLKKSYYVKNKCLNGILVKNCSNDILFILDASNDLISKSEFIKMVSAVKDHFISLFYDYSRIALSWYNSNSLTYFPFSTIKRKFDFDHDISLIKQQPGRNLRSHLKDIIYKYLQNYGNNNKNISIFLYISNISKIDLLQSIGYINDLKNFGSVNIIAMGKHINMNDLKLLNGSKIFMWDFSWKSTFSMISFFNDIAQCRFVCQESIKKDNLKFKVNTYTTTSLKPNISKFYLNEKNNCSSDIYFIIDSTNDVLNKESFNMQISLLQDNISTFIDNYNTVSLSWYDYNPHLLFPISKISSKQNFIKNLQKINQKSGSRLSKILKVISSMALINDRKISVYIFVSKNSTTEFDKSIEYIKTMKKYGNVNFICLGYQVQKLDLAQLLPSNVFEWNFNKSLTESLINFYINSKTCDTEYIYSSTISPITETITSPDIQRNTKNILSTTISSLCINETPLTICDKNIVIALVTSKNSLLLEVFKTKINTIINNIYSNRINLKNVTLSRYNKGIKVKAFEIFSSENYFDELLKNITKFDDWKMNELFNLLNLIPTSENISTFIFVSEDRFNEILGCDEYFSRLKNKGSLNFILINFKIEKKYLKLLNNTNIFQWNMKNESISKIGEFFKKSLNCINVCESSTVSLTDNYTTSIFKSTKSKSILTSTSLSVETSTTQKNIMTSIYPNLITIKNSNITSTTLSSEINMSSTMLNISNASTFEMSSKKFSTTSISMTMIPFTKCGTNVFFVLDGRGEVSSSLFEKQKKILVDIAQKLNMIHNNATININYIDNMFNILFPIQPKSFSTIISTPEEWKCALSFISENKEMYKKSCNKSLLVPFQKLSTSSGPTIDKVLQKFQKEISYSKKTHYNTTFNQNSIMILFTLTKEQKEIDDSLDYVNDIKLNYKQFHLAVVKLSYNDTFNYSKISKNVLEFSYLDIFNFVKNFNCD</sequence>
<reference evidence="5" key="3">
    <citation type="submission" date="2020-12" db="UniProtKB">
        <authorList>
            <consortium name="WormBaseParasite"/>
        </authorList>
    </citation>
    <scope>IDENTIFICATION</scope>
</reference>
<keyword evidence="1" id="KW-1133">Transmembrane helix</keyword>
<dbReference type="OrthoDB" id="5834720at2759"/>
<evidence type="ECO:0000313" key="3">
    <source>
        <dbReference type="EMBL" id="CEF61339.1"/>
    </source>
</evidence>
<dbReference type="Gene3D" id="3.40.50.410">
    <property type="entry name" value="von Willebrand factor, type A domain"/>
    <property type="match status" value="2"/>
</dbReference>
<proteinExistence type="predicted"/>
<dbReference type="PANTHER" id="PTHR24020:SF84">
    <property type="entry name" value="VWFA DOMAIN-CONTAINING PROTEIN"/>
    <property type="match status" value="1"/>
</dbReference>
<dbReference type="CTD" id="36373707"/>
<dbReference type="GeneID" id="36373707"/>
<dbReference type="EMBL" id="LN609407">
    <property type="protein sequence ID" value="CEF61339.1"/>
    <property type="molecule type" value="Genomic_DNA"/>
</dbReference>
<organism evidence="3">
    <name type="scientific">Strongyloides ratti</name>
    <name type="common">Parasitic roundworm</name>
    <dbReference type="NCBI Taxonomy" id="34506"/>
    <lineage>
        <taxon>Eukaryota</taxon>
        <taxon>Metazoa</taxon>
        <taxon>Ecdysozoa</taxon>
        <taxon>Nematoda</taxon>
        <taxon>Chromadorea</taxon>
        <taxon>Rhabditida</taxon>
        <taxon>Tylenchina</taxon>
        <taxon>Panagrolaimomorpha</taxon>
        <taxon>Strongyloidoidea</taxon>
        <taxon>Strongyloididae</taxon>
        <taxon>Strongyloides</taxon>
    </lineage>
</organism>
<keyword evidence="1" id="KW-0472">Membrane</keyword>
<reference evidence="3" key="2">
    <citation type="submission" date="2014-09" db="EMBL/GenBank/DDBJ databases">
        <authorList>
            <person name="Aslett A.Martin."/>
        </authorList>
    </citation>
    <scope>NUCLEOTIDE SEQUENCE</scope>
    <source>
        <strain evidence="3">ED321 Heterogonic</strain>
    </source>
</reference>
<feature type="domain" description="VWFA" evidence="2">
    <location>
        <begin position="1314"/>
        <end position="1498"/>
    </location>
</feature>
<gene>
    <name evidence="3 5 6" type="ORF">SRAE_0000046500</name>
</gene>
<evidence type="ECO:0000256" key="1">
    <source>
        <dbReference type="SAM" id="Phobius"/>
    </source>
</evidence>
<dbReference type="PANTHER" id="PTHR24020">
    <property type="entry name" value="COLLAGEN ALPHA"/>
    <property type="match status" value="1"/>
</dbReference>
<evidence type="ECO:0000313" key="5">
    <source>
        <dbReference type="WBParaSite" id="SRAE_0000046500.1"/>
    </source>
</evidence>
<evidence type="ECO:0000259" key="2">
    <source>
        <dbReference type="PROSITE" id="PS50234"/>
    </source>
</evidence>
<dbReference type="InterPro" id="IPR050525">
    <property type="entry name" value="ECM_Assembly_Org"/>
</dbReference>
<keyword evidence="1" id="KW-0812">Transmembrane</keyword>
<accession>A0A090L1J0</accession>
<evidence type="ECO:0000313" key="6">
    <source>
        <dbReference type="WormBase" id="SRAE_0000046500"/>
    </source>
</evidence>
<reference evidence="4" key="1">
    <citation type="submission" date="2014-09" db="EMBL/GenBank/DDBJ databases">
        <authorList>
            <person name="Martin A.A."/>
        </authorList>
    </citation>
    <scope>NUCLEOTIDE SEQUENCE</scope>
    <source>
        <strain evidence="4">ED321</strain>
    </source>
</reference>
<dbReference type="WBParaSite" id="SRAE_0000046500.1">
    <property type="protein sequence ID" value="SRAE_0000046500.1"/>
    <property type="gene ID" value="WBGene00256209"/>
</dbReference>
<dbReference type="InterPro" id="IPR002035">
    <property type="entry name" value="VWF_A"/>
</dbReference>
<feature type="transmembrane region" description="Helical" evidence="1">
    <location>
        <begin position="7"/>
        <end position="28"/>
    </location>
</feature>
<dbReference type="RefSeq" id="XP_024500548.1">
    <property type="nucleotide sequence ID" value="XM_024646358.1"/>
</dbReference>
<dbReference type="SUPFAM" id="SSF53300">
    <property type="entry name" value="vWA-like"/>
    <property type="match status" value="3"/>
</dbReference>
<feature type="domain" description="VWFA" evidence="2">
    <location>
        <begin position="817"/>
        <end position="949"/>
    </location>
</feature>